<dbReference type="GO" id="GO:0016779">
    <property type="term" value="F:nucleotidyltransferase activity"/>
    <property type="evidence" value="ECO:0007669"/>
    <property type="project" value="UniProtKB-KW"/>
</dbReference>
<reference evidence="4 5" key="1">
    <citation type="journal article" date="2016" name="Nat. Commun.">
        <title>Thousands of microbial genomes shed light on interconnected biogeochemical processes in an aquifer system.</title>
        <authorList>
            <person name="Anantharaman K."/>
            <person name="Brown C.T."/>
            <person name="Hug L.A."/>
            <person name="Sharon I."/>
            <person name="Castelle C.J."/>
            <person name="Probst A.J."/>
            <person name="Thomas B.C."/>
            <person name="Singh A."/>
            <person name="Wilkins M.J."/>
            <person name="Karaoz U."/>
            <person name="Brodie E.L."/>
            <person name="Williams K.H."/>
            <person name="Hubbard S.S."/>
            <person name="Banfield J.F."/>
        </authorList>
    </citation>
    <scope>NUCLEOTIDE SEQUENCE [LARGE SCALE GENOMIC DNA]</scope>
</reference>
<comment type="caution">
    <text evidence="4">The sequence shown here is derived from an EMBL/GenBank/DDBJ whole genome shotgun (WGS) entry which is preliminary data.</text>
</comment>
<keyword evidence="2" id="KW-0548">Nucleotidyltransferase</keyword>
<dbReference type="Gene3D" id="3.90.550.10">
    <property type="entry name" value="Spore Coat Polysaccharide Biosynthesis Protein SpsA, Chain A"/>
    <property type="match status" value="1"/>
</dbReference>
<evidence type="ECO:0000313" key="5">
    <source>
        <dbReference type="Proteomes" id="UP000177269"/>
    </source>
</evidence>
<accession>A0A1G2P4N3</accession>
<keyword evidence="1" id="KW-0808">Transferase</keyword>
<dbReference type="InterPro" id="IPR029044">
    <property type="entry name" value="Nucleotide-diphossugar_trans"/>
</dbReference>
<dbReference type="AlphaFoldDB" id="A0A1G2P4N3"/>
<sequence length="243" mass="27318">MLVFRIYFVNISSMQTVILAAGRGTRMNHLTNEVPKPMIRVAGKNLIEHKLDALPDNVGEVIIVIGYLGDKIKDYFGHSYKNKKIKYVEQGELSGTASALWLAKPILDDRFMVMMGDNIYDTQDMEECLKYDWSMLTAHAVRESKGARIVVGPNGAIADIIEKVELKPGDLYNTGMYVLQKEIFNYPLVAIGKGEYGLPQSIVLASKDHEINIVEATRWHQLTSPEDVEMVESRIAENLISNN</sequence>
<feature type="domain" description="Nucleotidyl transferase" evidence="3">
    <location>
        <begin position="16"/>
        <end position="187"/>
    </location>
</feature>
<protein>
    <recommendedName>
        <fullName evidence="3">Nucleotidyl transferase domain-containing protein</fullName>
    </recommendedName>
</protein>
<evidence type="ECO:0000256" key="2">
    <source>
        <dbReference type="ARBA" id="ARBA00022695"/>
    </source>
</evidence>
<evidence type="ECO:0000313" key="4">
    <source>
        <dbReference type="EMBL" id="OHA42592.1"/>
    </source>
</evidence>
<dbReference type="EMBL" id="MHSK01000009">
    <property type="protein sequence ID" value="OHA42592.1"/>
    <property type="molecule type" value="Genomic_DNA"/>
</dbReference>
<dbReference type="InterPro" id="IPR005835">
    <property type="entry name" value="NTP_transferase_dom"/>
</dbReference>
<organism evidence="4 5">
    <name type="scientific">Candidatus Taylorbacteria bacterium RIFCSPLOWO2_12_FULL_43_20</name>
    <dbReference type="NCBI Taxonomy" id="1802332"/>
    <lineage>
        <taxon>Bacteria</taxon>
        <taxon>Candidatus Tayloriibacteriota</taxon>
    </lineage>
</organism>
<dbReference type="PANTHER" id="PTHR43584">
    <property type="entry name" value="NUCLEOTIDYL TRANSFERASE"/>
    <property type="match status" value="1"/>
</dbReference>
<dbReference type="PANTHER" id="PTHR43584:SF8">
    <property type="entry name" value="N-ACETYLMURAMATE ALPHA-1-PHOSPHATE URIDYLYLTRANSFERASE"/>
    <property type="match status" value="1"/>
</dbReference>
<name>A0A1G2P4N3_9BACT</name>
<evidence type="ECO:0000259" key="3">
    <source>
        <dbReference type="Pfam" id="PF00483"/>
    </source>
</evidence>
<dbReference type="Proteomes" id="UP000177269">
    <property type="component" value="Unassembled WGS sequence"/>
</dbReference>
<dbReference type="InterPro" id="IPR050065">
    <property type="entry name" value="GlmU-like"/>
</dbReference>
<dbReference type="SUPFAM" id="SSF53448">
    <property type="entry name" value="Nucleotide-diphospho-sugar transferases"/>
    <property type="match status" value="1"/>
</dbReference>
<evidence type="ECO:0000256" key="1">
    <source>
        <dbReference type="ARBA" id="ARBA00022679"/>
    </source>
</evidence>
<gene>
    <name evidence="4" type="ORF">A3G52_00035</name>
</gene>
<dbReference type="CDD" id="cd04181">
    <property type="entry name" value="NTP_transferase"/>
    <property type="match status" value="1"/>
</dbReference>
<proteinExistence type="predicted"/>
<dbReference type="Pfam" id="PF00483">
    <property type="entry name" value="NTP_transferase"/>
    <property type="match status" value="1"/>
</dbReference>